<protein>
    <recommendedName>
        <fullName evidence="2">CUE domain-containing protein</fullName>
    </recommendedName>
</protein>
<feature type="domain" description="CUE" evidence="2">
    <location>
        <begin position="1"/>
        <end position="42"/>
    </location>
</feature>
<dbReference type="EMBL" id="JADGIZ020000117">
    <property type="protein sequence ID" value="KAL2911353.1"/>
    <property type="molecule type" value="Genomic_DNA"/>
</dbReference>
<dbReference type="PANTHER" id="PTHR16461">
    <property type="entry name" value="TOLL-INTERACTING PROTEIN"/>
    <property type="match status" value="1"/>
</dbReference>
<evidence type="ECO:0000313" key="4">
    <source>
        <dbReference type="Proteomes" id="UP001527925"/>
    </source>
</evidence>
<feature type="region of interest" description="Disordered" evidence="1">
    <location>
        <begin position="102"/>
        <end position="140"/>
    </location>
</feature>
<feature type="region of interest" description="Disordered" evidence="1">
    <location>
        <begin position="167"/>
        <end position="193"/>
    </location>
</feature>
<evidence type="ECO:0000259" key="2">
    <source>
        <dbReference type="PROSITE" id="PS51140"/>
    </source>
</evidence>
<organism evidence="3 4">
    <name type="scientific">Polyrhizophydium stewartii</name>
    <dbReference type="NCBI Taxonomy" id="2732419"/>
    <lineage>
        <taxon>Eukaryota</taxon>
        <taxon>Fungi</taxon>
        <taxon>Fungi incertae sedis</taxon>
        <taxon>Chytridiomycota</taxon>
        <taxon>Chytridiomycota incertae sedis</taxon>
        <taxon>Chytridiomycetes</taxon>
        <taxon>Rhizophydiales</taxon>
        <taxon>Rhizophydiales incertae sedis</taxon>
        <taxon>Polyrhizophydium</taxon>
    </lineage>
</organism>
<dbReference type="SMART" id="SM00546">
    <property type="entry name" value="CUE"/>
    <property type="match status" value="1"/>
</dbReference>
<dbReference type="Proteomes" id="UP001527925">
    <property type="component" value="Unassembled WGS sequence"/>
</dbReference>
<sequence>MSGIESLKAMFPNIDAEVVEAIFESNGRDVDATANLLLEMSDPAAQGTQAAQQQQPRATQLIAEGGPAGQSAGAAPLAALPQQLKSDEQLARELAQQMEDEELARRLQEEEQQSQAAAMARQHLSDTSSDEGAGEDLGGKFIQGASQLGESAKKTIMGLFDKVQSSFRQATSGEPSRRSAPYTNLPKHGDEAPDAIIAGDGFEEFLDAGEPPLTSALTRQHTIIRTNTPAMHLATAATLAAASLALVAAAPSGRRDGRDIESYDRGNDDYGYGGFPWCKKRIEKPEWGTDGKPYGWEDGRSCIIKDGRHGKEGKKGDRSDDNGKDGRKWDDYSSDEYSTKSYASYDGWSGYSKSDDYSRDYAMGDYGKDGRKDDDYGKDGREDDDYRKDGRKSDDYRKDGRKDDDYGKDGRKDDDYRKDGRKSDDYRKDGRKSDDYGKDGRKEDDYGKDGRKEDDYGKDGRKEDDYGKDGRKEDDYRKDGRKEDDHGKDGRKDGRKEDDYRKDGRKEDDYGKLPYGW</sequence>
<dbReference type="Pfam" id="PF02845">
    <property type="entry name" value="CUE"/>
    <property type="match status" value="1"/>
</dbReference>
<accession>A0ABR4MVR0</accession>
<keyword evidence="4" id="KW-1185">Reference proteome</keyword>
<reference evidence="3 4" key="1">
    <citation type="submission" date="2023-09" db="EMBL/GenBank/DDBJ databases">
        <title>Pangenome analysis of Batrachochytrium dendrobatidis and related Chytrids.</title>
        <authorList>
            <person name="Yacoub M.N."/>
            <person name="Stajich J.E."/>
            <person name="James T.Y."/>
        </authorList>
    </citation>
    <scope>NUCLEOTIDE SEQUENCE [LARGE SCALE GENOMIC DNA]</scope>
    <source>
        <strain evidence="3 4">JEL0888</strain>
    </source>
</reference>
<dbReference type="InterPro" id="IPR003892">
    <property type="entry name" value="CUE"/>
</dbReference>
<feature type="compositionally biased region" description="Basic and acidic residues" evidence="1">
    <location>
        <begin position="305"/>
        <end position="331"/>
    </location>
</feature>
<dbReference type="PROSITE" id="PS51140">
    <property type="entry name" value="CUE"/>
    <property type="match status" value="1"/>
</dbReference>
<feature type="compositionally biased region" description="Low complexity" evidence="1">
    <location>
        <begin position="113"/>
        <end position="122"/>
    </location>
</feature>
<feature type="region of interest" description="Disordered" evidence="1">
    <location>
        <begin position="305"/>
        <end position="517"/>
    </location>
</feature>
<dbReference type="CDD" id="cd14279">
    <property type="entry name" value="CUE"/>
    <property type="match status" value="1"/>
</dbReference>
<name>A0ABR4MVR0_9FUNG</name>
<evidence type="ECO:0000256" key="1">
    <source>
        <dbReference type="SAM" id="MobiDB-lite"/>
    </source>
</evidence>
<dbReference type="SUPFAM" id="SSF46934">
    <property type="entry name" value="UBA-like"/>
    <property type="match status" value="1"/>
</dbReference>
<proteinExistence type="predicted"/>
<evidence type="ECO:0000313" key="3">
    <source>
        <dbReference type="EMBL" id="KAL2911353.1"/>
    </source>
</evidence>
<gene>
    <name evidence="3" type="ORF">HK105_209191</name>
</gene>
<feature type="compositionally biased region" description="Basic and acidic residues" evidence="1">
    <location>
        <begin position="366"/>
        <end position="511"/>
    </location>
</feature>
<dbReference type="Gene3D" id="1.10.8.10">
    <property type="entry name" value="DNA helicase RuvA subunit, C-terminal domain"/>
    <property type="match status" value="1"/>
</dbReference>
<dbReference type="InterPro" id="IPR009060">
    <property type="entry name" value="UBA-like_sf"/>
</dbReference>
<dbReference type="PANTHER" id="PTHR16461:SF5">
    <property type="entry name" value="TOLL-INTERACTING PROTEIN"/>
    <property type="match status" value="1"/>
</dbReference>
<comment type="caution">
    <text evidence="3">The sequence shown here is derived from an EMBL/GenBank/DDBJ whole genome shotgun (WGS) entry which is preliminary data.</text>
</comment>